<dbReference type="EMBL" id="LMVP01000079">
    <property type="protein sequence ID" value="PAV13554.1"/>
    <property type="molecule type" value="Genomic_DNA"/>
</dbReference>
<accession>A0A2A2HWA5</accession>
<proteinExistence type="predicted"/>
<dbReference type="Proteomes" id="UP000218164">
    <property type="component" value="Unassembled WGS sequence"/>
</dbReference>
<name>A0A2A2HWA5_9EURY</name>
<keyword evidence="2" id="KW-1185">Reference proteome</keyword>
<organism evidence="1 2">
    <name type="scientific">Methanosarcina spelaei</name>
    <dbReference type="NCBI Taxonomy" id="1036679"/>
    <lineage>
        <taxon>Archaea</taxon>
        <taxon>Methanobacteriati</taxon>
        <taxon>Methanobacteriota</taxon>
        <taxon>Stenosarchaea group</taxon>
        <taxon>Methanomicrobia</taxon>
        <taxon>Methanosarcinales</taxon>
        <taxon>Methanosarcinaceae</taxon>
        <taxon>Methanosarcina</taxon>
    </lineage>
</organism>
<dbReference type="RefSeq" id="WP_095643674.1">
    <property type="nucleotide sequence ID" value="NZ_LMVP01000079.1"/>
</dbReference>
<evidence type="ECO:0000313" key="1">
    <source>
        <dbReference type="EMBL" id="PAV13554.1"/>
    </source>
</evidence>
<sequence length="180" mass="21059">MINSSQINSVFLTAIQTVDNVINIYSNKMIKTMSKPYLAWIEEYESSTANEYYDNSILNNIIFDSKISQLDNESFDILLDEILSEIFSQLEKFGKIDNIKINACLIKDKEYPDWEEFVISIKLPLTIINYDKYFDLWRKIGESVKERIDSTEVRDEDILEKYGNPIILLEDPEKIDGFVD</sequence>
<dbReference type="AlphaFoldDB" id="A0A2A2HWA5"/>
<protein>
    <submittedName>
        <fullName evidence="1">Uncharacterized protein</fullName>
    </submittedName>
</protein>
<evidence type="ECO:0000313" key="2">
    <source>
        <dbReference type="Proteomes" id="UP000218164"/>
    </source>
</evidence>
<gene>
    <name evidence="1" type="ORF">ASJ81_03610</name>
</gene>
<reference evidence="1 2" key="1">
    <citation type="journal article" date="2017" name="BMC Genomics">
        <title>Genomic analysis of methanogenic archaea reveals a shift towards energy conservation.</title>
        <authorList>
            <person name="Gilmore S.P."/>
            <person name="Henske J.K."/>
            <person name="Sexton J.A."/>
            <person name="Solomon K.V."/>
            <person name="Seppala S."/>
            <person name="Yoo J.I."/>
            <person name="Huyett L.M."/>
            <person name="Pressman A."/>
            <person name="Cogan J.Z."/>
            <person name="Kivenson V."/>
            <person name="Peng X."/>
            <person name="Tan Y."/>
            <person name="Valentine D.L."/>
            <person name="O'Malley M.A."/>
        </authorList>
    </citation>
    <scope>NUCLEOTIDE SEQUENCE [LARGE SCALE GENOMIC DNA]</scope>
    <source>
        <strain evidence="1 2">MC-15</strain>
    </source>
</reference>
<comment type="caution">
    <text evidence="1">The sequence shown here is derived from an EMBL/GenBank/DDBJ whole genome shotgun (WGS) entry which is preliminary data.</text>
</comment>